<keyword evidence="7" id="KW-0809">Transit peptide</keyword>
<evidence type="ECO:0000256" key="11">
    <source>
        <dbReference type="PROSITE-ProRule" id="PRU01023"/>
    </source>
</evidence>
<accession>A0A8J9YBM3</accession>
<evidence type="ECO:0000256" key="3">
    <source>
        <dbReference type="ARBA" id="ARBA00022603"/>
    </source>
</evidence>
<keyword evidence="2" id="KW-0698">rRNA processing</keyword>
<dbReference type="FunFam" id="3.40.50.150:FF:000055">
    <property type="entry name" value="5-methylcytosine rRNA methyltransferase NSUN4"/>
    <property type="match status" value="1"/>
</dbReference>
<proteinExistence type="inferred from homology"/>
<dbReference type="InterPro" id="IPR001678">
    <property type="entry name" value="MeTrfase_RsmB-F_NOP2_dom"/>
</dbReference>
<protein>
    <recommendedName>
        <fullName evidence="9">NOL1/NOP2/Sun domain family member 4</fullName>
    </recommendedName>
</protein>
<dbReference type="GO" id="GO:0008173">
    <property type="term" value="F:RNA methyltransferase activity"/>
    <property type="evidence" value="ECO:0007669"/>
    <property type="project" value="InterPro"/>
</dbReference>
<dbReference type="Gene3D" id="3.40.50.150">
    <property type="entry name" value="Vaccinia Virus protein VP39"/>
    <property type="match status" value="1"/>
</dbReference>
<keyword evidence="15" id="KW-1185">Reference proteome</keyword>
<dbReference type="PROSITE" id="PS51686">
    <property type="entry name" value="SAM_MT_RSMB_NOP"/>
    <property type="match status" value="1"/>
</dbReference>
<organism evidence="14 15">
    <name type="scientific">Brenthis ino</name>
    <name type="common">lesser marbled fritillary</name>
    <dbReference type="NCBI Taxonomy" id="405034"/>
    <lineage>
        <taxon>Eukaryota</taxon>
        <taxon>Metazoa</taxon>
        <taxon>Ecdysozoa</taxon>
        <taxon>Arthropoda</taxon>
        <taxon>Hexapoda</taxon>
        <taxon>Insecta</taxon>
        <taxon>Pterygota</taxon>
        <taxon>Neoptera</taxon>
        <taxon>Endopterygota</taxon>
        <taxon>Lepidoptera</taxon>
        <taxon>Glossata</taxon>
        <taxon>Ditrysia</taxon>
        <taxon>Papilionoidea</taxon>
        <taxon>Nymphalidae</taxon>
        <taxon>Heliconiinae</taxon>
        <taxon>Argynnini</taxon>
        <taxon>Brenthis</taxon>
    </lineage>
</organism>
<dbReference type="Proteomes" id="UP000838878">
    <property type="component" value="Chromosome 2"/>
</dbReference>
<feature type="domain" description="SAM-dependent MTase RsmB/NOP-type" evidence="13">
    <location>
        <begin position="215"/>
        <end position="514"/>
    </location>
</feature>
<comment type="subcellular location">
    <subcellularLocation>
        <location evidence="1">Mitochondrion</location>
    </subcellularLocation>
</comment>
<dbReference type="PANTHER" id="PTHR22808:SF3">
    <property type="entry name" value="5-METHYLCYTOSINE RRNA METHYLTRANSFERASE NSUN4"/>
    <property type="match status" value="1"/>
</dbReference>
<evidence type="ECO:0000256" key="7">
    <source>
        <dbReference type="ARBA" id="ARBA00022946"/>
    </source>
</evidence>
<sequence length="515" mass="58503">MYNITNIIKNAPINTCSVLQIRLKSKTHWAKLKKKTGPKYKALNHFDDFYGSVFGNQWEPMREALLRKSKYVAVVNNYGDTEDTMEYLSNRGAHCLKSLMKIQKHFHDQYSPPIEKPESINKNVLENYVTKLQNEEISSIYPQGHYVPDKLELSDSKTLQRNQEEEDPSSNDIISPSTYTLDQAIEDAKIDESRIIQPSMGLSSEALYQFVPATKLKGLDEWVPESLHYSFYTNKETDFPLVIEPETEFKYPEHLKVMTFEMNSDYYRFPEPKRCKTGVFNYYPMDCSSVLSVLALCLSPGDRVLDMCSAPGGKALVALQTLLPDVLVCNDVSISRSNRITRIFRDYLIDYEVGNKWQERVLISRVDGRSFTDDRGFDKVLVDVPCTTDRHSVMEDENNIFRPDRVKERLKIPELQSQLLANALRLVRVGGAVVYSTCSLSPAQNDGAVRAALAAAFRDHNIMASVRDMSVPFSSLSSTLRLARGRALPKYGQLVAPDVAANYGPAYIARLVRLK</sequence>
<evidence type="ECO:0000256" key="5">
    <source>
        <dbReference type="ARBA" id="ARBA00022691"/>
    </source>
</evidence>
<feature type="binding site" evidence="11">
    <location>
        <position position="383"/>
    </location>
    <ligand>
        <name>S-adenosyl-L-methionine</name>
        <dbReference type="ChEBI" id="CHEBI:59789"/>
    </ligand>
</feature>
<gene>
    <name evidence="14" type="ORF">BINO364_LOCUS6677</name>
</gene>
<dbReference type="InterPro" id="IPR049560">
    <property type="entry name" value="MeTrfase_RsmB-F_NOP2_cat"/>
</dbReference>
<feature type="region of interest" description="Disordered" evidence="12">
    <location>
        <begin position="156"/>
        <end position="176"/>
    </location>
</feature>
<evidence type="ECO:0000259" key="13">
    <source>
        <dbReference type="PROSITE" id="PS51686"/>
    </source>
</evidence>
<keyword evidence="8" id="KW-0496">Mitochondrion</keyword>
<reference evidence="14" key="1">
    <citation type="submission" date="2021-12" db="EMBL/GenBank/DDBJ databases">
        <authorList>
            <person name="Martin H S."/>
        </authorList>
    </citation>
    <scope>NUCLEOTIDE SEQUENCE</scope>
</reference>
<dbReference type="PANTHER" id="PTHR22808">
    <property type="entry name" value="NCL1 YEAST -RELATED NOL1/NOP2/FMU SUN DOMAIN-CONTAINING"/>
    <property type="match status" value="1"/>
</dbReference>
<dbReference type="GO" id="GO:0031167">
    <property type="term" value="P:rRNA methylation"/>
    <property type="evidence" value="ECO:0007669"/>
    <property type="project" value="TreeGrafter"/>
</dbReference>
<feature type="active site" description="Nucleophile" evidence="11">
    <location>
        <position position="438"/>
    </location>
</feature>
<dbReference type="SUPFAM" id="SSF53335">
    <property type="entry name" value="S-adenosyl-L-methionine-dependent methyltransferases"/>
    <property type="match status" value="1"/>
</dbReference>
<evidence type="ECO:0000313" key="14">
    <source>
        <dbReference type="EMBL" id="CAH0720450.1"/>
    </source>
</evidence>
<evidence type="ECO:0000313" key="15">
    <source>
        <dbReference type="Proteomes" id="UP000838878"/>
    </source>
</evidence>
<feature type="binding site" evidence="11">
    <location>
        <begin position="308"/>
        <end position="314"/>
    </location>
    <ligand>
        <name>S-adenosyl-L-methionine</name>
        <dbReference type="ChEBI" id="CHEBI:59789"/>
    </ligand>
</feature>
<dbReference type="InterPro" id="IPR029063">
    <property type="entry name" value="SAM-dependent_MTases_sf"/>
</dbReference>
<keyword evidence="6 11" id="KW-0694">RNA-binding</keyword>
<evidence type="ECO:0000256" key="2">
    <source>
        <dbReference type="ARBA" id="ARBA00022552"/>
    </source>
</evidence>
<dbReference type="AlphaFoldDB" id="A0A8J9YBM3"/>
<name>A0A8J9YBM3_9NEOP</name>
<evidence type="ECO:0000256" key="6">
    <source>
        <dbReference type="ARBA" id="ARBA00022884"/>
    </source>
</evidence>
<comment type="catalytic activity">
    <reaction evidence="10">
        <text>a cytidine in rRNA + S-adenosyl-L-methionine = a 5-methylcytidine in rRNA + S-adenosyl-L-homocysteine + H(+)</text>
        <dbReference type="Rhea" id="RHEA:61484"/>
        <dbReference type="Rhea" id="RHEA-COMP:15836"/>
        <dbReference type="Rhea" id="RHEA-COMP:15837"/>
        <dbReference type="ChEBI" id="CHEBI:15378"/>
        <dbReference type="ChEBI" id="CHEBI:57856"/>
        <dbReference type="ChEBI" id="CHEBI:59789"/>
        <dbReference type="ChEBI" id="CHEBI:74483"/>
        <dbReference type="ChEBI" id="CHEBI:82748"/>
    </reaction>
</comment>
<dbReference type="InterPro" id="IPR023267">
    <property type="entry name" value="RCMT"/>
</dbReference>
<keyword evidence="4 11" id="KW-0808">Transferase</keyword>
<dbReference type="EMBL" id="OV170222">
    <property type="protein sequence ID" value="CAH0720450.1"/>
    <property type="molecule type" value="Genomic_DNA"/>
</dbReference>
<evidence type="ECO:0000256" key="1">
    <source>
        <dbReference type="ARBA" id="ARBA00004173"/>
    </source>
</evidence>
<keyword evidence="3 11" id="KW-0489">Methyltransferase</keyword>
<keyword evidence="5 11" id="KW-0949">S-adenosyl-L-methionine</keyword>
<dbReference type="Gene3D" id="6.20.240.40">
    <property type="match status" value="1"/>
</dbReference>
<dbReference type="GO" id="GO:0003723">
    <property type="term" value="F:RNA binding"/>
    <property type="evidence" value="ECO:0007669"/>
    <property type="project" value="UniProtKB-UniRule"/>
</dbReference>
<feature type="non-terminal residue" evidence="14">
    <location>
        <position position="515"/>
    </location>
</feature>
<evidence type="ECO:0000256" key="8">
    <source>
        <dbReference type="ARBA" id="ARBA00023128"/>
    </source>
</evidence>
<feature type="binding site" evidence="11">
    <location>
        <position position="367"/>
    </location>
    <ligand>
        <name>S-adenosyl-L-methionine</name>
        <dbReference type="ChEBI" id="CHEBI:59789"/>
    </ligand>
</feature>
<dbReference type="OrthoDB" id="8020218at2759"/>
<comment type="similarity">
    <text evidence="11">Belongs to the class I-like SAM-binding methyltransferase superfamily. RsmB/NOP family.</text>
</comment>
<dbReference type="GO" id="GO:0005762">
    <property type="term" value="C:mitochondrial large ribosomal subunit"/>
    <property type="evidence" value="ECO:0007669"/>
    <property type="project" value="TreeGrafter"/>
</dbReference>
<dbReference type="Pfam" id="PF01189">
    <property type="entry name" value="Methyltr_RsmB-F"/>
    <property type="match status" value="1"/>
</dbReference>
<evidence type="ECO:0000256" key="9">
    <source>
        <dbReference type="ARBA" id="ARBA00042050"/>
    </source>
</evidence>
<dbReference type="PRINTS" id="PR02008">
    <property type="entry name" value="RCMTFAMILY"/>
</dbReference>
<evidence type="ECO:0000256" key="4">
    <source>
        <dbReference type="ARBA" id="ARBA00022679"/>
    </source>
</evidence>
<evidence type="ECO:0000256" key="12">
    <source>
        <dbReference type="SAM" id="MobiDB-lite"/>
    </source>
</evidence>
<feature type="binding site" evidence="11">
    <location>
        <position position="331"/>
    </location>
    <ligand>
        <name>S-adenosyl-L-methionine</name>
        <dbReference type="ChEBI" id="CHEBI:59789"/>
    </ligand>
</feature>
<evidence type="ECO:0000256" key="10">
    <source>
        <dbReference type="ARBA" id="ARBA00049302"/>
    </source>
</evidence>